<name>A0A395UP55_PHOVU</name>
<comment type="caution">
    <text evidence="1">The sequence shown here is derived from an EMBL/GenBank/DDBJ whole genome shotgun (WGS) entry which is preliminary data.</text>
</comment>
<evidence type="ECO:0000313" key="1">
    <source>
        <dbReference type="EMBL" id="RGR40464.1"/>
    </source>
</evidence>
<evidence type="ECO:0000313" key="2">
    <source>
        <dbReference type="Proteomes" id="UP000266497"/>
    </source>
</evidence>
<dbReference type="EMBL" id="QRUD01000020">
    <property type="protein sequence ID" value="RGR40464.1"/>
    <property type="molecule type" value="Genomic_DNA"/>
</dbReference>
<organism evidence="1 2">
    <name type="scientific">Phocaeicola vulgatus</name>
    <name type="common">Bacteroides vulgatus</name>
    <dbReference type="NCBI Taxonomy" id="821"/>
    <lineage>
        <taxon>Bacteria</taxon>
        <taxon>Pseudomonadati</taxon>
        <taxon>Bacteroidota</taxon>
        <taxon>Bacteroidia</taxon>
        <taxon>Bacteroidales</taxon>
        <taxon>Bacteroidaceae</taxon>
        <taxon>Phocaeicola</taxon>
    </lineage>
</organism>
<dbReference type="Proteomes" id="UP000266497">
    <property type="component" value="Unassembled WGS sequence"/>
</dbReference>
<protein>
    <submittedName>
        <fullName evidence="1">Uncharacterized protein</fullName>
    </submittedName>
</protein>
<proteinExistence type="predicted"/>
<dbReference type="RefSeq" id="WP_005847547.1">
    <property type="nucleotide sequence ID" value="NZ_JAHOOU010000045.1"/>
</dbReference>
<dbReference type="AlphaFoldDB" id="A0A395UP55"/>
<sequence>MKQQDLNRMAIFLGHKLPIPQEEHIADTINKIEAILQKKKINKFVNASAKEGYTKALEILKNNDVTFNRYDELKTIQSKSIAAITVDYLRGECAQEILCNIPLK</sequence>
<accession>A0A395UP55</accession>
<reference evidence="1 2" key="1">
    <citation type="submission" date="2018-08" db="EMBL/GenBank/DDBJ databases">
        <title>A genome reference for cultivated species of the human gut microbiota.</title>
        <authorList>
            <person name="Zou Y."/>
            <person name="Xue W."/>
            <person name="Luo G."/>
        </authorList>
    </citation>
    <scope>NUCLEOTIDE SEQUENCE [LARGE SCALE GENOMIC DNA]</scope>
    <source>
        <strain evidence="1 2">AF25-30LB</strain>
    </source>
</reference>
<gene>
    <name evidence="1" type="ORF">DWY53_08580</name>
</gene>